<evidence type="ECO:0000313" key="3">
    <source>
        <dbReference type="Proteomes" id="UP000651271"/>
    </source>
</evidence>
<comment type="caution">
    <text evidence="2">The sequence shown here is derived from an EMBL/GenBank/DDBJ whole genome shotgun (WGS) entry which is preliminary data.</text>
</comment>
<reference evidence="2 3" key="1">
    <citation type="submission" date="2020-08" db="EMBL/GenBank/DDBJ databases">
        <title>Sphingobacterium sp. DN04309 isolated from aquaculture water.</title>
        <authorList>
            <person name="Zhang M."/>
        </authorList>
    </citation>
    <scope>NUCLEOTIDE SEQUENCE [LARGE SCALE GENOMIC DNA]</scope>
    <source>
        <strain evidence="2 3">DN04309</strain>
    </source>
</reference>
<dbReference type="RefSeq" id="WP_190302923.1">
    <property type="nucleotide sequence ID" value="NZ_JACOIJ010000045.1"/>
</dbReference>
<evidence type="ECO:0000313" key="2">
    <source>
        <dbReference type="EMBL" id="MBD1430936.1"/>
    </source>
</evidence>
<evidence type="ECO:0000256" key="1">
    <source>
        <dbReference type="SAM" id="SignalP"/>
    </source>
</evidence>
<keyword evidence="1" id="KW-0732">Signal</keyword>
<accession>A0ABR7YI51</accession>
<dbReference type="InterPro" id="IPR032627">
    <property type="entry name" value="DUF4876"/>
</dbReference>
<proteinExistence type="predicted"/>
<dbReference type="EMBL" id="JACOIJ010000045">
    <property type="protein sequence ID" value="MBD1430936.1"/>
    <property type="molecule type" value="Genomic_DNA"/>
</dbReference>
<dbReference type="PROSITE" id="PS51257">
    <property type="entry name" value="PROKAR_LIPOPROTEIN"/>
    <property type="match status" value="1"/>
</dbReference>
<protein>
    <submittedName>
        <fullName evidence="2">DUF4876 domain-containing protein</fullName>
    </submittedName>
</protein>
<keyword evidence="3" id="KW-1185">Reference proteome</keyword>
<feature type="signal peptide" evidence="1">
    <location>
        <begin position="1"/>
        <end position="20"/>
    </location>
</feature>
<sequence>MKNKLLLIAACFLTIFSACQKDPELTRAVKFTVDINVKSDENLNILSEGTVVNITNKTNGSTYQAIVASNGQANFESITPGNYTINATLVVTGQKYTELAGYYVEDDVNFTISSDNVEIFEDKSITLELKSGKTGDWVFKQIYYVGSNTSTGAVQRDVFVEIYNNSNQVLYADSLYFGQVIGKNNTTAADYTLPNFQYDWTKTVGITVESGKDANEDYIYAHTLFRIPSDGTGKKYPVQPGESFIIAATAVDHTNTYESNTSVPISVTNPALTVNLNQAEFEVNLIEFLRPTDGSAYTPFRTDVDNINVPNMVVLHVSSGNDLVLNALGRDAIFIADTKGTNFVMETVKEFATPDKKEITATTAMYKQIPTSVIIDAVEFQHPVASSRVPKRLPNVLDAGRTFVPGGQYSSQSLVRKTLKTVNGRRILKDTNNSENDFGYLEKANPSKSASSFID</sequence>
<dbReference type="Pfam" id="PF16215">
    <property type="entry name" value="DUF4876"/>
    <property type="match status" value="1"/>
</dbReference>
<dbReference type="Proteomes" id="UP000651271">
    <property type="component" value="Unassembled WGS sequence"/>
</dbReference>
<organism evidence="2 3">
    <name type="scientific">Sphingobacterium litopenaei</name>
    <dbReference type="NCBI Taxonomy" id="2763500"/>
    <lineage>
        <taxon>Bacteria</taxon>
        <taxon>Pseudomonadati</taxon>
        <taxon>Bacteroidota</taxon>
        <taxon>Sphingobacteriia</taxon>
        <taxon>Sphingobacteriales</taxon>
        <taxon>Sphingobacteriaceae</taxon>
        <taxon>Sphingobacterium</taxon>
    </lineage>
</organism>
<dbReference type="SUPFAM" id="SSF117074">
    <property type="entry name" value="Hypothetical protein PA1324"/>
    <property type="match status" value="1"/>
</dbReference>
<feature type="chain" id="PRO_5047055589" evidence="1">
    <location>
        <begin position="21"/>
        <end position="455"/>
    </location>
</feature>
<name>A0ABR7YI51_9SPHI</name>
<gene>
    <name evidence="2" type="ORF">H8B04_15480</name>
</gene>